<evidence type="ECO:0000313" key="5">
    <source>
        <dbReference type="EMBL" id="SHJ07116.1"/>
    </source>
</evidence>
<accession>A0A1M6GAZ9</accession>
<evidence type="ECO:0000313" key="6">
    <source>
        <dbReference type="Proteomes" id="UP000184050"/>
    </source>
</evidence>
<dbReference type="EMBL" id="FQZE01000010">
    <property type="protein sequence ID" value="SHJ07116.1"/>
    <property type="molecule type" value="Genomic_DNA"/>
</dbReference>
<protein>
    <submittedName>
        <fullName evidence="5">Transcriptional regulator, AraC family with amidase-like domain</fullName>
    </submittedName>
</protein>
<proteinExistence type="predicted"/>
<feature type="domain" description="HTH araC/xylS-type" evidence="4">
    <location>
        <begin position="220"/>
        <end position="318"/>
    </location>
</feature>
<dbReference type="GO" id="GO:0043565">
    <property type="term" value="F:sequence-specific DNA binding"/>
    <property type="evidence" value="ECO:0007669"/>
    <property type="project" value="InterPro"/>
</dbReference>
<dbReference type="STRING" id="1168035.SAMN05444280_11098"/>
<dbReference type="AlphaFoldDB" id="A0A1M6GAZ9"/>
<dbReference type="InterPro" id="IPR009057">
    <property type="entry name" value="Homeodomain-like_sf"/>
</dbReference>
<evidence type="ECO:0000256" key="3">
    <source>
        <dbReference type="ARBA" id="ARBA00023163"/>
    </source>
</evidence>
<dbReference type="GO" id="GO:0003700">
    <property type="term" value="F:DNA-binding transcription factor activity"/>
    <property type="evidence" value="ECO:0007669"/>
    <property type="project" value="InterPro"/>
</dbReference>
<dbReference type="InterPro" id="IPR052158">
    <property type="entry name" value="INH-QAR"/>
</dbReference>
<dbReference type="PROSITE" id="PS01124">
    <property type="entry name" value="HTH_ARAC_FAMILY_2"/>
    <property type="match status" value="1"/>
</dbReference>
<dbReference type="Gene3D" id="1.10.10.60">
    <property type="entry name" value="Homeodomain-like"/>
    <property type="match status" value="2"/>
</dbReference>
<reference evidence="5 6" key="1">
    <citation type="submission" date="2016-11" db="EMBL/GenBank/DDBJ databases">
        <authorList>
            <person name="Jaros S."/>
            <person name="Januszkiewicz K."/>
            <person name="Wedrychowicz H."/>
        </authorList>
    </citation>
    <scope>NUCLEOTIDE SEQUENCE [LARGE SCALE GENOMIC DNA]</scope>
    <source>
        <strain evidence="5 6">DSM 27063</strain>
    </source>
</reference>
<dbReference type="PANTHER" id="PTHR43130:SF3">
    <property type="entry name" value="HTH-TYPE TRANSCRIPTIONAL REGULATOR RV1931C"/>
    <property type="match status" value="1"/>
</dbReference>
<sequence length="326" mass="36762">MKHIVILALKQVNVGSLENARQAFLEANECLKNEDEPPLFNVEVVGIDSPVQTGDGLYHIEADRLITEPVKADLIIIPPLRGDLAGGIQQNSAFFPWIRNQYQLGAQLASLCLGAFILAATGLLDNKLCVTHWQASEEFKKLYPKVKLVNDRILTDEAGIYTGGGAFSSANLVLYLIEKFAGRDVAIYCSKIFQVDWGRKSQTPFIIFTGQKSHADEEIRQAQALIEERYRDRLSVNEIIADIGIGRRTFERRFKKETGNTVMEYIQRVKVEAAKRELEKGYKTVNEVMFEVGYLDNKAFRNVFRKYSGMSPSDYRLKFVKVAVGA</sequence>
<keyword evidence="2" id="KW-0238">DNA-binding</keyword>
<dbReference type="InterPro" id="IPR002818">
    <property type="entry name" value="DJ-1/PfpI"/>
</dbReference>
<dbReference type="OrthoDB" id="1007602at2"/>
<gene>
    <name evidence="5" type="ORF">SAMN05444280_11098</name>
</gene>
<dbReference type="Proteomes" id="UP000184050">
    <property type="component" value="Unassembled WGS sequence"/>
</dbReference>
<name>A0A1M6GAZ9_9BACT</name>
<dbReference type="Gene3D" id="3.40.50.880">
    <property type="match status" value="1"/>
</dbReference>
<dbReference type="RefSeq" id="WP_073168337.1">
    <property type="nucleotide sequence ID" value="NZ_FQZE01000010.1"/>
</dbReference>
<evidence type="ECO:0000256" key="2">
    <source>
        <dbReference type="ARBA" id="ARBA00023125"/>
    </source>
</evidence>
<keyword evidence="1" id="KW-0805">Transcription regulation</keyword>
<keyword evidence="3" id="KW-0804">Transcription</keyword>
<dbReference type="InterPro" id="IPR018060">
    <property type="entry name" value="HTH_AraC"/>
</dbReference>
<dbReference type="Pfam" id="PF01965">
    <property type="entry name" value="DJ-1_PfpI"/>
    <property type="match status" value="1"/>
</dbReference>
<dbReference type="InterPro" id="IPR029062">
    <property type="entry name" value="Class_I_gatase-like"/>
</dbReference>
<organism evidence="5 6">
    <name type="scientific">Tangfeifania diversioriginum</name>
    <dbReference type="NCBI Taxonomy" id="1168035"/>
    <lineage>
        <taxon>Bacteria</taxon>
        <taxon>Pseudomonadati</taxon>
        <taxon>Bacteroidota</taxon>
        <taxon>Bacteroidia</taxon>
        <taxon>Marinilabiliales</taxon>
        <taxon>Prolixibacteraceae</taxon>
        <taxon>Tangfeifania</taxon>
    </lineage>
</organism>
<dbReference type="PANTHER" id="PTHR43130">
    <property type="entry name" value="ARAC-FAMILY TRANSCRIPTIONAL REGULATOR"/>
    <property type="match status" value="1"/>
</dbReference>
<dbReference type="SMART" id="SM00342">
    <property type="entry name" value="HTH_ARAC"/>
    <property type="match status" value="1"/>
</dbReference>
<dbReference type="Pfam" id="PF12833">
    <property type="entry name" value="HTH_18"/>
    <property type="match status" value="1"/>
</dbReference>
<keyword evidence="6" id="KW-1185">Reference proteome</keyword>
<dbReference type="SUPFAM" id="SSF52317">
    <property type="entry name" value="Class I glutamine amidotransferase-like"/>
    <property type="match status" value="1"/>
</dbReference>
<dbReference type="InterPro" id="IPR020449">
    <property type="entry name" value="Tscrpt_reg_AraC-type_HTH"/>
</dbReference>
<evidence type="ECO:0000256" key="1">
    <source>
        <dbReference type="ARBA" id="ARBA00023015"/>
    </source>
</evidence>
<evidence type="ECO:0000259" key="4">
    <source>
        <dbReference type="PROSITE" id="PS01124"/>
    </source>
</evidence>
<dbReference type="SUPFAM" id="SSF46689">
    <property type="entry name" value="Homeodomain-like"/>
    <property type="match status" value="2"/>
</dbReference>
<dbReference type="PRINTS" id="PR00032">
    <property type="entry name" value="HTHARAC"/>
</dbReference>